<feature type="transmembrane region" description="Helical" evidence="7">
    <location>
        <begin position="209"/>
        <end position="228"/>
    </location>
</feature>
<dbReference type="PATRIC" id="fig|1127483.3.peg.6516"/>
<sequence length="412" mass="43951">MADFLLRSPLSLAPRGLPSRRMAYASPFIALALTLAFGALLFLLLGKDPVAALKVFLVDPLKDRRAIGEVLLKTVPLVLCALGLSVCYRANIWNIGADGQLIAGGIFAGATVLYFDVPGNGVNGTVVLVLASLAGVAGGMFWASLTAALKDKFNANEILVSLMLTYIAQQLMLYVVNGPLKDPNGMNFPQSKVFSSEFLLPNLMSGSRLHAGFAVMLVLVVVMTVFIFRSFAGYRLQVGAPPGGGALCRLLGAPLAVERADDLRWHGRPGGRVRGDRPDRPVAALDLAGLRLHRDHRGLCRPPASGGHRVRRHCHVAVLYRRRNGPVAPGPAFCAGPGVPGHAAVLPAGQRYADRQPPALARQGRLSGTPKTWNNSPLLSPPRSTLARRCCWRRLACSSTNAPACSTWAPKA</sequence>
<keyword evidence="5 7" id="KW-0472">Membrane</keyword>
<dbReference type="PANTHER" id="PTHR47089:SF1">
    <property type="entry name" value="GUANOSINE ABC TRANSPORTER PERMEASE PROTEIN NUPP"/>
    <property type="match status" value="1"/>
</dbReference>
<accession>H1SE32</accession>
<dbReference type="PANTHER" id="PTHR47089">
    <property type="entry name" value="ABC TRANSPORTER, PERMEASE PROTEIN"/>
    <property type="match status" value="1"/>
</dbReference>
<evidence type="ECO:0000256" key="4">
    <source>
        <dbReference type="ARBA" id="ARBA00022989"/>
    </source>
</evidence>
<keyword evidence="2" id="KW-1003">Cell membrane</keyword>
<gene>
    <name evidence="8" type="ORF">OR16_32673</name>
</gene>
<evidence type="ECO:0000256" key="5">
    <source>
        <dbReference type="ARBA" id="ARBA00023136"/>
    </source>
</evidence>
<evidence type="ECO:0000313" key="9">
    <source>
        <dbReference type="Proteomes" id="UP000005808"/>
    </source>
</evidence>
<dbReference type="GO" id="GO:0005886">
    <property type="term" value="C:plasma membrane"/>
    <property type="evidence" value="ECO:0007669"/>
    <property type="project" value="UniProtKB-SubCell"/>
</dbReference>
<dbReference type="InterPro" id="IPR001851">
    <property type="entry name" value="ABC_transp_permease"/>
</dbReference>
<dbReference type="AlphaFoldDB" id="H1SE32"/>
<feature type="transmembrane region" description="Helical" evidence="7">
    <location>
        <begin position="95"/>
        <end position="115"/>
    </location>
</feature>
<reference evidence="8 9" key="1">
    <citation type="journal article" date="2012" name="J. Bacteriol.">
        <title>De Novo Genome Project of Cupriavidus basilensis OR16.</title>
        <authorList>
            <person name="Cserhati M."/>
            <person name="Kriszt B."/>
            <person name="Szoboszlay S."/>
            <person name="Toth A."/>
            <person name="Szabo I."/>
            <person name="Tancsics A."/>
            <person name="Nagy I."/>
            <person name="Horvath B."/>
            <person name="Nagy I."/>
            <person name="Kukolya J."/>
        </authorList>
    </citation>
    <scope>NUCLEOTIDE SEQUENCE [LARGE SCALE GENOMIC DNA]</scope>
    <source>
        <strain evidence="8 9">OR16</strain>
    </source>
</reference>
<dbReference type="EMBL" id="AHJE01000098">
    <property type="protein sequence ID" value="EHP39291.1"/>
    <property type="molecule type" value="Genomic_DNA"/>
</dbReference>
<feature type="transmembrane region" description="Helical" evidence="7">
    <location>
        <begin position="21"/>
        <end position="46"/>
    </location>
</feature>
<evidence type="ECO:0000256" key="1">
    <source>
        <dbReference type="ARBA" id="ARBA00004651"/>
    </source>
</evidence>
<organism evidence="8 9">
    <name type="scientific">Cupriavidus basilensis OR16</name>
    <dbReference type="NCBI Taxonomy" id="1127483"/>
    <lineage>
        <taxon>Bacteria</taxon>
        <taxon>Pseudomonadati</taxon>
        <taxon>Pseudomonadota</taxon>
        <taxon>Betaproteobacteria</taxon>
        <taxon>Burkholderiales</taxon>
        <taxon>Burkholderiaceae</taxon>
        <taxon>Cupriavidus</taxon>
    </lineage>
</organism>
<comment type="subcellular location">
    <subcellularLocation>
        <location evidence="1">Cell membrane</location>
        <topology evidence="1">Multi-pass membrane protein</topology>
    </subcellularLocation>
</comment>
<protein>
    <submittedName>
        <fullName evidence="8">ABC-type transporter, permease component</fullName>
    </submittedName>
</protein>
<dbReference type="GO" id="GO:0022857">
    <property type="term" value="F:transmembrane transporter activity"/>
    <property type="evidence" value="ECO:0007669"/>
    <property type="project" value="InterPro"/>
</dbReference>
<feature type="transmembrane region" description="Helical" evidence="7">
    <location>
        <begin position="66"/>
        <end position="88"/>
    </location>
</feature>
<feature type="compositionally biased region" description="Polar residues" evidence="6">
    <location>
        <begin position="369"/>
        <end position="378"/>
    </location>
</feature>
<comment type="caution">
    <text evidence="8">The sequence shown here is derived from an EMBL/GenBank/DDBJ whole genome shotgun (WGS) entry which is preliminary data.</text>
</comment>
<proteinExistence type="predicted"/>
<dbReference type="Pfam" id="PF02653">
    <property type="entry name" value="BPD_transp_2"/>
    <property type="match status" value="1"/>
</dbReference>
<keyword evidence="4 7" id="KW-1133">Transmembrane helix</keyword>
<evidence type="ECO:0000256" key="7">
    <source>
        <dbReference type="SAM" id="Phobius"/>
    </source>
</evidence>
<keyword evidence="3 7" id="KW-0812">Transmembrane</keyword>
<feature type="transmembrane region" description="Helical" evidence="7">
    <location>
        <begin position="158"/>
        <end position="176"/>
    </location>
</feature>
<feature type="transmembrane region" description="Helical" evidence="7">
    <location>
        <begin position="127"/>
        <end position="149"/>
    </location>
</feature>
<dbReference type="Proteomes" id="UP000005808">
    <property type="component" value="Unassembled WGS sequence"/>
</dbReference>
<dbReference type="CDD" id="cd06580">
    <property type="entry name" value="TM_PBP1_transp_TpRbsC_like"/>
    <property type="match status" value="1"/>
</dbReference>
<feature type="region of interest" description="Disordered" evidence="6">
    <location>
        <begin position="361"/>
        <end position="380"/>
    </location>
</feature>
<name>H1SE32_9BURK</name>
<evidence type="ECO:0000256" key="6">
    <source>
        <dbReference type="SAM" id="MobiDB-lite"/>
    </source>
</evidence>
<evidence type="ECO:0000313" key="8">
    <source>
        <dbReference type="EMBL" id="EHP39291.1"/>
    </source>
</evidence>
<evidence type="ECO:0000256" key="3">
    <source>
        <dbReference type="ARBA" id="ARBA00022692"/>
    </source>
</evidence>
<evidence type="ECO:0000256" key="2">
    <source>
        <dbReference type="ARBA" id="ARBA00022475"/>
    </source>
</evidence>